<dbReference type="InterPro" id="IPR036770">
    <property type="entry name" value="Ankyrin_rpt-contain_sf"/>
</dbReference>
<dbReference type="PANTHER" id="PTHR24198">
    <property type="entry name" value="ANKYRIN REPEAT AND PROTEIN KINASE DOMAIN-CONTAINING PROTEIN"/>
    <property type="match status" value="1"/>
</dbReference>
<accession>A0A9W9FBH9</accession>
<name>A0A9W9FBH9_9EURO</name>
<proteinExistence type="predicted"/>
<organism evidence="4 5">
    <name type="scientific">Penicillium angulare</name>
    <dbReference type="NCBI Taxonomy" id="116970"/>
    <lineage>
        <taxon>Eukaryota</taxon>
        <taxon>Fungi</taxon>
        <taxon>Dikarya</taxon>
        <taxon>Ascomycota</taxon>
        <taxon>Pezizomycotina</taxon>
        <taxon>Eurotiomycetes</taxon>
        <taxon>Eurotiomycetidae</taxon>
        <taxon>Eurotiales</taxon>
        <taxon>Aspergillaceae</taxon>
        <taxon>Penicillium</taxon>
    </lineage>
</organism>
<feature type="repeat" description="ANK" evidence="3">
    <location>
        <begin position="108"/>
        <end position="140"/>
    </location>
</feature>
<dbReference type="Pfam" id="PF12796">
    <property type="entry name" value="Ank_2"/>
    <property type="match status" value="2"/>
</dbReference>
<sequence>MVTSILDIPPELLCHIAGYVTSLQSLKSLASLNHRLYSIFSPLLYRRDAKSERSRAIDWAAKNGDMKILEKALEYGAKLPEPCKFKAKYRMKERQRYGHKIKRYFEYETPHPLCVTAKTGNQSMMEFLLSQGCDPNMRDSENLSVLSIAVVHNHLHLVQVLLAAGAIQFHSHDTRSYNTPQENYPLQVAAHLGNKKIFDLLLAHDPHGMRDATDLWISLKCALRAKNYDLIAPLVKCGVRLNGTFHEDFQTPLSSAVESGDCNLVRLFLDNGADPSFTVLSDWDSYAQPATFVGWEGETALSKAVIRGDEAMVQILLEGSDRITRTRALSLSMDQLDARISNIILARGCAVEFENQDYMRYPYYKNNQGADYDMINPIVRAINSGNMDMVRILVDERGGSINVWYQGLHNSQSSRSEGSALELAIDLGHFGIIQFLREHGAEKAGKSVRWPFLDFMDGLT</sequence>
<evidence type="ECO:0000313" key="4">
    <source>
        <dbReference type="EMBL" id="KAJ5097118.1"/>
    </source>
</evidence>
<evidence type="ECO:0000256" key="2">
    <source>
        <dbReference type="ARBA" id="ARBA00023043"/>
    </source>
</evidence>
<feature type="repeat" description="ANK" evidence="3">
    <location>
        <begin position="248"/>
        <end position="274"/>
    </location>
</feature>
<dbReference type="PROSITE" id="PS50297">
    <property type="entry name" value="ANK_REP_REGION"/>
    <property type="match status" value="1"/>
</dbReference>
<keyword evidence="1" id="KW-0677">Repeat</keyword>
<keyword evidence="2 3" id="KW-0040">ANK repeat</keyword>
<dbReference type="EMBL" id="JAPQKH010000005">
    <property type="protein sequence ID" value="KAJ5097118.1"/>
    <property type="molecule type" value="Genomic_DNA"/>
</dbReference>
<dbReference type="AlphaFoldDB" id="A0A9W9FBH9"/>
<dbReference type="SUPFAM" id="SSF48403">
    <property type="entry name" value="Ankyrin repeat"/>
    <property type="match status" value="1"/>
</dbReference>
<keyword evidence="5" id="KW-1185">Reference proteome</keyword>
<evidence type="ECO:0008006" key="6">
    <source>
        <dbReference type="Google" id="ProtNLM"/>
    </source>
</evidence>
<evidence type="ECO:0000256" key="3">
    <source>
        <dbReference type="PROSITE-ProRule" id="PRU00023"/>
    </source>
</evidence>
<dbReference type="Proteomes" id="UP001149165">
    <property type="component" value="Unassembled WGS sequence"/>
</dbReference>
<dbReference type="InterPro" id="IPR002110">
    <property type="entry name" value="Ankyrin_rpt"/>
</dbReference>
<dbReference type="OrthoDB" id="366390at2759"/>
<evidence type="ECO:0000313" key="5">
    <source>
        <dbReference type="Proteomes" id="UP001149165"/>
    </source>
</evidence>
<reference evidence="4" key="2">
    <citation type="journal article" date="2023" name="IMA Fungus">
        <title>Comparative genomic study of the Penicillium genus elucidates a diverse pangenome and 15 lateral gene transfer events.</title>
        <authorList>
            <person name="Petersen C."/>
            <person name="Sorensen T."/>
            <person name="Nielsen M.R."/>
            <person name="Sondergaard T.E."/>
            <person name="Sorensen J.L."/>
            <person name="Fitzpatrick D.A."/>
            <person name="Frisvad J.C."/>
            <person name="Nielsen K.L."/>
        </authorList>
    </citation>
    <scope>NUCLEOTIDE SEQUENCE</scope>
    <source>
        <strain evidence="4">IBT 30069</strain>
    </source>
</reference>
<dbReference type="Gene3D" id="1.25.40.20">
    <property type="entry name" value="Ankyrin repeat-containing domain"/>
    <property type="match status" value="1"/>
</dbReference>
<evidence type="ECO:0000256" key="1">
    <source>
        <dbReference type="ARBA" id="ARBA00022737"/>
    </source>
</evidence>
<protein>
    <recommendedName>
        <fullName evidence="6">F-box domain-containing protein</fullName>
    </recommendedName>
</protein>
<dbReference type="SMART" id="SM00248">
    <property type="entry name" value="ANK"/>
    <property type="match status" value="9"/>
</dbReference>
<reference evidence="4" key="1">
    <citation type="submission" date="2022-11" db="EMBL/GenBank/DDBJ databases">
        <authorList>
            <person name="Petersen C."/>
        </authorList>
    </citation>
    <scope>NUCLEOTIDE SEQUENCE</scope>
    <source>
        <strain evidence="4">IBT 30069</strain>
    </source>
</reference>
<comment type="caution">
    <text evidence="4">The sequence shown here is derived from an EMBL/GenBank/DDBJ whole genome shotgun (WGS) entry which is preliminary data.</text>
</comment>
<dbReference type="PANTHER" id="PTHR24198:SF165">
    <property type="entry name" value="ANKYRIN REPEAT-CONTAINING PROTEIN-RELATED"/>
    <property type="match status" value="1"/>
</dbReference>
<gene>
    <name evidence="4" type="ORF">N7456_007839</name>
</gene>
<dbReference type="PROSITE" id="PS50088">
    <property type="entry name" value="ANK_REPEAT"/>
    <property type="match status" value="2"/>
</dbReference>